<keyword evidence="3" id="KW-0238">DNA-binding</keyword>
<dbReference type="InterPro" id="IPR036388">
    <property type="entry name" value="WH-like_DNA-bd_sf"/>
</dbReference>
<comment type="caution">
    <text evidence="6">The sequence shown here is derived from an EMBL/GenBank/DDBJ whole genome shotgun (WGS) entry which is preliminary data.</text>
</comment>
<dbReference type="Pfam" id="PF03466">
    <property type="entry name" value="LysR_substrate"/>
    <property type="match status" value="1"/>
</dbReference>
<dbReference type="InterPro" id="IPR036390">
    <property type="entry name" value="WH_DNA-bd_sf"/>
</dbReference>
<evidence type="ECO:0000256" key="2">
    <source>
        <dbReference type="ARBA" id="ARBA00023015"/>
    </source>
</evidence>
<gene>
    <name evidence="6" type="ORF">SO486_10065</name>
</gene>
<dbReference type="PROSITE" id="PS50931">
    <property type="entry name" value="HTH_LYSR"/>
    <property type="match status" value="1"/>
</dbReference>
<dbReference type="Pfam" id="PF00126">
    <property type="entry name" value="HTH_1"/>
    <property type="match status" value="1"/>
</dbReference>
<dbReference type="PRINTS" id="PR00039">
    <property type="entry name" value="HTHLYSR"/>
</dbReference>
<name>A0ABU5FDS7_9PSED</name>
<protein>
    <submittedName>
        <fullName evidence="6">LysR substrate-binding domain-containing protein</fullName>
    </submittedName>
</protein>
<evidence type="ECO:0000256" key="3">
    <source>
        <dbReference type="ARBA" id="ARBA00023125"/>
    </source>
</evidence>
<keyword evidence="2" id="KW-0805">Transcription regulation</keyword>
<dbReference type="Proteomes" id="UP001277967">
    <property type="component" value="Unassembled WGS sequence"/>
</dbReference>
<dbReference type="InterPro" id="IPR005119">
    <property type="entry name" value="LysR_subst-bd"/>
</dbReference>
<dbReference type="RefSeq" id="WP_305493837.1">
    <property type="nucleotide sequence ID" value="NZ_JAXGGE010000001.1"/>
</dbReference>
<evidence type="ECO:0000256" key="4">
    <source>
        <dbReference type="ARBA" id="ARBA00023163"/>
    </source>
</evidence>
<evidence type="ECO:0000313" key="6">
    <source>
        <dbReference type="EMBL" id="MDY4300331.1"/>
    </source>
</evidence>
<dbReference type="InterPro" id="IPR000847">
    <property type="entry name" value="LysR_HTH_N"/>
</dbReference>
<sequence>MHKSNAMWSEYHTFLVAAQTLNFSRAAERLGQNTSSISRAVTRLEEHLGLRLFNRMPSMRLTDPGERLYSEIAPLFEGLQEVESAIKSDDGKIRGRIRVVGSPEVVHWFINPAIARMLEEQHEIHFEVEASTRVPNPIEEPVDVYFSHRRAEVINKSLVARPICSMPQGLFASPLLLAGRKPPRVPDDLLQWPCLGRQGEPEWELIDPQGHKHLMPVQAILLATPNDARMDLTLRGLGIAQFNLPSANEAVESGKKLVRILPGYTLQNMSLYAFLLSRRLIPQAVQIFLRYTTEEAKKYFPD</sequence>
<dbReference type="EMBL" id="JAXGGE010000001">
    <property type="protein sequence ID" value="MDY4300331.1"/>
    <property type="molecule type" value="Genomic_DNA"/>
</dbReference>
<evidence type="ECO:0000313" key="7">
    <source>
        <dbReference type="Proteomes" id="UP001277967"/>
    </source>
</evidence>
<dbReference type="SUPFAM" id="SSF53850">
    <property type="entry name" value="Periplasmic binding protein-like II"/>
    <property type="match status" value="1"/>
</dbReference>
<feature type="domain" description="HTH lysR-type" evidence="5">
    <location>
        <begin position="12"/>
        <end position="62"/>
    </location>
</feature>
<reference evidence="6 7" key="1">
    <citation type="submission" date="2023-11" db="EMBL/GenBank/DDBJ databases">
        <title>Genome sequence of Pseudomonas salmasensis Strain SLU99.</title>
        <authorList>
            <person name="Ghadamgahi F."/>
            <person name="Kalyandurg P.B."/>
            <person name="Catara V."/>
            <person name="Vetukuri R."/>
            <person name="Ghosh S."/>
        </authorList>
    </citation>
    <scope>NUCLEOTIDE SEQUENCE [LARGE SCALE GENOMIC DNA]</scope>
    <source>
        <strain evidence="6 7">SLU99</strain>
    </source>
</reference>
<organism evidence="6 7">
    <name type="scientific">Pseudomonas salmasensis</name>
    <dbReference type="NCBI Taxonomy" id="2745514"/>
    <lineage>
        <taxon>Bacteria</taxon>
        <taxon>Pseudomonadati</taxon>
        <taxon>Pseudomonadota</taxon>
        <taxon>Gammaproteobacteria</taxon>
        <taxon>Pseudomonadales</taxon>
        <taxon>Pseudomonadaceae</taxon>
        <taxon>Pseudomonas</taxon>
    </lineage>
</organism>
<dbReference type="CDD" id="cd08422">
    <property type="entry name" value="PBP2_CrgA_like"/>
    <property type="match status" value="1"/>
</dbReference>
<accession>A0ABU5FDS7</accession>
<keyword evidence="4" id="KW-0804">Transcription</keyword>
<keyword evidence="7" id="KW-1185">Reference proteome</keyword>
<dbReference type="PANTHER" id="PTHR30537">
    <property type="entry name" value="HTH-TYPE TRANSCRIPTIONAL REGULATOR"/>
    <property type="match status" value="1"/>
</dbReference>
<comment type="similarity">
    <text evidence="1">Belongs to the LysR transcriptional regulatory family.</text>
</comment>
<proteinExistence type="inferred from homology"/>
<evidence type="ECO:0000259" key="5">
    <source>
        <dbReference type="PROSITE" id="PS50931"/>
    </source>
</evidence>
<dbReference type="Gene3D" id="1.10.10.10">
    <property type="entry name" value="Winged helix-like DNA-binding domain superfamily/Winged helix DNA-binding domain"/>
    <property type="match status" value="1"/>
</dbReference>
<dbReference type="SUPFAM" id="SSF46785">
    <property type="entry name" value="Winged helix' DNA-binding domain"/>
    <property type="match status" value="1"/>
</dbReference>
<evidence type="ECO:0000256" key="1">
    <source>
        <dbReference type="ARBA" id="ARBA00009437"/>
    </source>
</evidence>
<dbReference type="Gene3D" id="3.40.190.290">
    <property type="match status" value="1"/>
</dbReference>
<dbReference type="InterPro" id="IPR058163">
    <property type="entry name" value="LysR-type_TF_proteobact-type"/>
</dbReference>
<dbReference type="PANTHER" id="PTHR30537:SF5">
    <property type="entry name" value="HTH-TYPE TRANSCRIPTIONAL ACTIVATOR TTDR-RELATED"/>
    <property type="match status" value="1"/>
</dbReference>